<dbReference type="EMBL" id="CM047583">
    <property type="protein sequence ID" value="KAI9913783.1"/>
    <property type="molecule type" value="Genomic_DNA"/>
</dbReference>
<comment type="caution">
    <text evidence="1">The sequence shown here is derived from an EMBL/GenBank/DDBJ whole genome shotgun (WGS) entry which is preliminary data.</text>
</comment>
<accession>A0ACC0W6P5</accession>
<gene>
    <name evidence="1" type="ORF">PsorP6_004980</name>
</gene>
<dbReference type="Proteomes" id="UP001163321">
    <property type="component" value="Chromosome 4"/>
</dbReference>
<sequence length="85" mass="9560">MFRSRFEIYQICVRIRRTCSSPERNKFAESSGECRENAKGSVCLAYGAGCFLGVHPVSFNHVVPILETKQPNAPFFTTCVSKRTP</sequence>
<keyword evidence="2" id="KW-1185">Reference proteome</keyword>
<protein>
    <submittedName>
        <fullName evidence="1">Uncharacterized protein</fullName>
    </submittedName>
</protein>
<evidence type="ECO:0000313" key="2">
    <source>
        <dbReference type="Proteomes" id="UP001163321"/>
    </source>
</evidence>
<reference evidence="1 2" key="1">
    <citation type="journal article" date="2022" name="bioRxiv">
        <title>The genome of the oomycete Peronosclerospora sorghi, a cosmopolitan pathogen of maize and sorghum, is inflated with dispersed pseudogenes.</title>
        <authorList>
            <person name="Fletcher K."/>
            <person name="Martin F."/>
            <person name="Isakeit T."/>
            <person name="Cavanaugh K."/>
            <person name="Magill C."/>
            <person name="Michelmore R."/>
        </authorList>
    </citation>
    <scope>NUCLEOTIDE SEQUENCE [LARGE SCALE GENOMIC DNA]</scope>
    <source>
        <strain evidence="1">P6</strain>
    </source>
</reference>
<evidence type="ECO:0000313" key="1">
    <source>
        <dbReference type="EMBL" id="KAI9913783.1"/>
    </source>
</evidence>
<organism evidence="1 2">
    <name type="scientific">Peronosclerospora sorghi</name>
    <dbReference type="NCBI Taxonomy" id="230839"/>
    <lineage>
        <taxon>Eukaryota</taxon>
        <taxon>Sar</taxon>
        <taxon>Stramenopiles</taxon>
        <taxon>Oomycota</taxon>
        <taxon>Peronosporomycetes</taxon>
        <taxon>Peronosporales</taxon>
        <taxon>Peronosporaceae</taxon>
        <taxon>Peronosclerospora</taxon>
    </lineage>
</organism>
<proteinExistence type="predicted"/>
<name>A0ACC0W6P5_9STRA</name>